<reference evidence="2" key="2">
    <citation type="journal article" date="2024" name="Plant">
        <title>Genomic evolution and insights into agronomic trait innovations of Sesamum species.</title>
        <authorList>
            <person name="Miao H."/>
            <person name="Wang L."/>
            <person name="Qu L."/>
            <person name="Liu H."/>
            <person name="Sun Y."/>
            <person name="Le M."/>
            <person name="Wang Q."/>
            <person name="Wei S."/>
            <person name="Zheng Y."/>
            <person name="Lin W."/>
            <person name="Duan Y."/>
            <person name="Cao H."/>
            <person name="Xiong S."/>
            <person name="Wang X."/>
            <person name="Wei L."/>
            <person name="Li C."/>
            <person name="Ma Q."/>
            <person name="Ju M."/>
            <person name="Zhao R."/>
            <person name="Li G."/>
            <person name="Mu C."/>
            <person name="Tian Q."/>
            <person name="Mei H."/>
            <person name="Zhang T."/>
            <person name="Gao T."/>
            <person name="Zhang H."/>
        </authorList>
    </citation>
    <scope>NUCLEOTIDE SEQUENCE</scope>
    <source>
        <strain evidence="2">KEN1</strain>
    </source>
</reference>
<name>A0AAW2TP25_9LAMI</name>
<reference evidence="2" key="1">
    <citation type="submission" date="2020-06" db="EMBL/GenBank/DDBJ databases">
        <authorList>
            <person name="Li T."/>
            <person name="Hu X."/>
            <person name="Zhang T."/>
            <person name="Song X."/>
            <person name="Zhang H."/>
            <person name="Dai N."/>
            <person name="Sheng W."/>
            <person name="Hou X."/>
            <person name="Wei L."/>
        </authorList>
    </citation>
    <scope>NUCLEOTIDE SEQUENCE</scope>
    <source>
        <strain evidence="2">KEN1</strain>
        <tissue evidence="2">Leaf</tissue>
    </source>
</reference>
<feature type="compositionally biased region" description="Acidic residues" evidence="1">
    <location>
        <begin position="283"/>
        <end position="299"/>
    </location>
</feature>
<protein>
    <recommendedName>
        <fullName evidence="3">DUF4218 domain-containing protein</fullName>
    </recommendedName>
</protein>
<proteinExistence type="predicted"/>
<organism evidence="2">
    <name type="scientific">Sesamum latifolium</name>
    <dbReference type="NCBI Taxonomy" id="2727402"/>
    <lineage>
        <taxon>Eukaryota</taxon>
        <taxon>Viridiplantae</taxon>
        <taxon>Streptophyta</taxon>
        <taxon>Embryophyta</taxon>
        <taxon>Tracheophyta</taxon>
        <taxon>Spermatophyta</taxon>
        <taxon>Magnoliopsida</taxon>
        <taxon>eudicotyledons</taxon>
        <taxon>Gunneridae</taxon>
        <taxon>Pentapetalae</taxon>
        <taxon>asterids</taxon>
        <taxon>lamiids</taxon>
        <taxon>Lamiales</taxon>
        <taxon>Pedaliaceae</taxon>
        <taxon>Sesamum</taxon>
    </lineage>
</organism>
<dbReference type="AlphaFoldDB" id="A0AAW2TP25"/>
<dbReference type="PANTHER" id="PTHR48258">
    <property type="entry name" value="DUF4218 DOMAIN-CONTAINING PROTEIN-RELATED"/>
    <property type="match status" value="1"/>
</dbReference>
<gene>
    <name evidence="2" type="ORF">Slati_3947100</name>
</gene>
<dbReference type="EMBL" id="JACGWN010000014">
    <property type="protein sequence ID" value="KAL0406332.1"/>
    <property type="molecule type" value="Genomic_DNA"/>
</dbReference>
<evidence type="ECO:0008006" key="3">
    <source>
        <dbReference type="Google" id="ProtNLM"/>
    </source>
</evidence>
<dbReference type="PANTHER" id="PTHR48258:SF4">
    <property type="entry name" value="DUF4216 DOMAIN-CONTAINING PROTEIN"/>
    <property type="match status" value="1"/>
</dbReference>
<comment type="caution">
    <text evidence="2">The sequence shown here is derived from an EMBL/GenBank/DDBJ whole genome shotgun (WGS) entry which is preliminary data.</text>
</comment>
<feature type="region of interest" description="Disordered" evidence="1">
    <location>
        <begin position="271"/>
        <end position="305"/>
    </location>
</feature>
<evidence type="ECO:0000313" key="2">
    <source>
        <dbReference type="EMBL" id="KAL0406332.1"/>
    </source>
</evidence>
<evidence type="ECO:0000256" key="1">
    <source>
        <dbReference type="SAM" id="MobiDB-lite"/>
    </source>
</evidence>
<accession>A0AAW2TP25</accession>
<sequence length="305" mass="34999">MLITTRLWNGFWMEFYRCYGVSSLNRKAFTKNRVERKVARLKFPNGYASNLVRCVNMKELRLHGMKSHDCHVFMQKLIPIAFHELLPESVWNALTEISSRLENEGEKQAHVDASIVEAYLVEEIGLFTSQYFEPQVKDEINYTGDDLLKLHYWGLTAEVTTFTCYFVNDYNFYTERGNVGKSTFNCGVCVKSSPYTDTDRDFYGILEEHEEGQSGLAGCLQIKARRVIDDFRGTEVAFQKDETIPPQVLTDDHNYELHDPNGIQLVADLNQQGAGTSHAANGESDDEPDEDSFNEDYEIENNSYD</sequence>